<dbReference type="PANTHER" id="PTHR30246">
    <property type="entry name" value="2-KETO-3-DEOXY-6-PHOSPHOGLUCONATE ALDOLASE"/>
    <property type="match status" value="1"/>
</dbReference>
<comment type="caution">
    <text evidence="6">The sequence shown here is derived from an EMBL/GenBank/DDBJ whole genome shotgun (WGS) entry which is preliminary data.</text>
</comment>
<dbReference type="Pfam" id="PF01081">
    <property type="entry name" value="Aldolase"/>
    <property type="match status" value="1"/>
</dbReference>
<dbReference type="InterPro" id="IPR013785">
    <property type="entry name" value="Aldolase_TIM"/>
</dbReference>
<evidence type="ECO:0000256" key="5">
    <source>
        <dbReference type="ARBA" id="ARBA00023277"/>
    </source>
</evidence>
<keyword evidence="7" id="KW-1185">Reference proteome</keyword>
<dbReference type="Gene3D" id="3.20.20.70">
    <property type="entry name" value="Aldolase class I"/>
    <property type="match status" value="1"/>
</dbReference>
<dbReference type="OrthoDB" id="9805177at2"/>
<comment type="similarity">
    <text evidence="2">Belongs to the KHG/KDPG aldolase family.</text>
</comment>
<accession>A0A2T0VDZ2</accession>
<evidence type="ECO:0000256" key="4">
    <source>
        <dbReference type="ARBA" id="ARBA00023239"/>
    </source>
</evidence>
<dbReference type="EMBL" id="PVTL01000004">
    <property type="protein sequence ID" value="PRY68407.1"/>
    <property type="molecule type" value="Genomic_DNA"/>
</dbReference>
<evidence type="ECO:0000313" key="6">
    <source>
        <dbReference type="EMBL" id="PRY68407.1"/>
    </source>
</evidence>
<comment type="pathway">
    <text evidence="1">Carbohydrate acid metabolism.</text>
</comment>
<organism evidence="6 7">
    <name type="scientific">Glaciihabitans tibetensis</name>
    <dbReference type="NCBI Taxonomy" id="1266600"/>
    <lineage>
        <taxon>Bacteria</taxon>
        <taxon>Bacillati</taxon>
        <taxon>Actinomycetota</taxon>
        <taxon>Actinomycetes</taxon>
        <taxon>Micrococcales</taxon>
        <taxon>Microbacteriaceae</taxon>
        <taxon>Glaciihabitans</taxon>
    </lineage>
</organism>
<comment type="subunit">
    <text evidence="3">Homotrimer.</text>
</comment>
<keyword evidence="4" id="KW-0456">Lyase</keyword>
<sequence length="224" mass="23594">MSDQTFISPVDAAEPSIATESTAAWFDEIFARAPLMAILRGTGVERAVKLATTAWDLGIDSVEVTIQNADDVVALREVARLGEERGKIVGAGTIVSPDQIALAVGAGARYLVSPGLDPRVVLEAQRLGIPILPGVSTPSEVQLASSLGLRWLKAFPAQWLGTDWFKHIRGPFPQVRFVATGGLDASNVQSFLDAGVRVAAVGSALEDPAQLDKLAALLVTSVRA</sequence>
<protein>
    <submittedName>
        <fullName evidence="6">2-dehydro-3-deoxyphosphogluconate aldolase/(4S)-4-hydroxy-2-oxoglutarate aldolase</fullName>
    </submittedName>
</protein>
<reference evidence="6 7" key="1">
    <citation type="submission" date="2018-03" db="EMBL/GenBank/DDBJ databases">
        <title>Genomic Encyclopedia of Type Strains, Phase III (KMG-III): the genomes of soil and plant-associated and newly described type strains.</title>
        <authorList>
            <person name="Whitman W."/>
        </authorList>
    </citation>
    <scope>NUCLEOTIDE SEQUENCE [LARGE SCALE GENOMIC DNA]</scope>
    <source>
        <strain evidence="6 7">CGMCC 1.12484</strain>
    </source>
</reference>
<evidence type="ECO:0000256" key="3">
    <source>
        <dbReference type="ARBA" id="ARBA00011233"/>
    </source>
</evidence>
<evidence type="ECO:0000256" key="2">
    <source>
        <dbReference type="ARBA" id="ARBA00006906"/>
    </source>
</evidence>
<proteinExistence type="inferred from homology"/>
<dbReference type="InterPro" id="IPR000887">
    <property type="entry name" value="Aldlse_KDPG_KHG"/>
</dbReference>
<keyword evidence="5" id="KW-0119">Carbohydrate metabolism</keyword>
<evidence type="ECO:0000256" key="1">
    <source>
        <dbReference type="ARBA" id="ARBA00004761"/>
    </source>
</evidence>
<dbReference type="PANTHER" id="PTHR30246:SF1">
    <property type="entry name" value="2-DEHYDRO-3-DEOXY-6-PHOSPHOGALACTONATE ALDOLASE-RELATED"/>
    <property type="match status" value="1"/>
</dbReference>
<dbReference type="RefSeq" id="WP_106211846.1">
    <property type="nucleotide sequence ID" value="NZ_PVTL01000004.1"/>
</dbReference>
<dbReference type="Proteomes" id="UP000237983">
    <property type="component" value="Unassembled WGS sequence"/>
</dbReference>
<dbReference type="CDD" id="cd00452">
    <property type="entry name" value="KDPG_aldolase"/>
    <property type="match status" value="1"/>
</dbReference>
<dbReference type="AlphaFoldDB" id="A0A2T0VDZ2"/>
<name>A0A2T0VDZ2_9MICO</name>
<dbReference type="SUPFAM" id="SSF51569">
    <property type="entry name" value="Aldolase"/>
    <property type="match status" value="1"/>
</dbReference>
<evidence type="ECO:0000313" key="7">
    <source>
        <dbReference type="Proteomes" id="UP000237983"/>
    </source>
</evidence>
<dbReference type="GO" id="GO:0016829">
    <property type="term" value="F:lyase activity"/>
    <property type="evidence" value="ECO:0007669"/>
    <property type="project" value="UniProtKB-KW"/>
</dbReference>
<gene>
    <name evidence="6" type="ORF">B0I08_104109</name>
</gene>